<organism evidence="2 3">
    <name type="scientific">Stylosanthes scabra</name>
    <dbReference type="NCBI Taxonomy" id="79078"/>
    <lineage>
        <taxon>Eukaryota</taxon>
        <taxon>Viridiplantae</taxon>
        <taxon>Streptophyta</taxon>
        <taxon>Embryophyta</taxon>
        <taxon>Tracheophyta</taxon>
        <taxon>Spermatophyta</taxon>
        <taxon>Magnoliopsida</taxon>
        <taxon>eudicotyledons</taxon>
        <taxon>Gunneridae</taxon>
        <taxon>Pentapetalae</taxon>
        <taxon>rosids</taxon>
        <taxon>fabids</taxon>
        <taxon>Fabales</taxon>
        <taxon>Fabaceae</taxon>
        <taxon>Papilionoideae</taxon>
        <taxon>50 kb inversion clade</taxon>
        <taxon>dalbergioids sensu lato</taxon>
        <taxon>Dalbergieae</taxon>
        <taxon>Pterocarpus clade</taxon>
        <taxon>Stylosanthes</taxon>
    </lineage>
</organism>
<accession>A0ABU6TBQ1</accession>
<evidence type="ECO:0000259" key="1">
    <source>
        <dbReference type="Pfam" id="PF13966"/>
    </source>
</evidence>
<evidence type="ECO:0000313" key="2">
    <source>
        <dbReference type="EMBL" id="MED6146130.1"/>
    </source>
</evidence>
<gene>
    <name evidence="2" type="ORF">PIB30_031722</name>
</gene>
<evidence type="ECO:0000313" key="3">
    <source>
        <dbReference type="Proteomes" id="UP001341840"/>
    </source>
</evidence>
<reference evidence="2 3" key="1">
    <citation type="journal article" date="2023" name="Plants (Basel)">
        <title>Bridging the Gap: Combining Genomics and Transcriptomics Approaches to Understand Stylosanthes scabra, an Orphan Legume from the Brazilian Caatinga.</title>
        <authorList>
            <person name="Ferreira-Neto J.R.C."/>
            <person name="da Silva M.D."/>
            <person name="Binneck E."/>
            <person name="de Melo N.F."/>
            <person name="da Silva R.H."/>
            <person name="de Melo A.L.T.M."/>
            <person name="Pandolfi V."/>
            <person name="Bustamante F.O."/>
            <person name="Brasileiro-Vidal A.C."/>
            <person name="Benko-Iseppon A.M."/>
        </authorList>
    </citation>
    <scope>NUCLEOTIDE SEQUENCE [LARGE SCALE GENOMIC DNA]</scope>
    <source>
        <tissue evidence="2">Leaves</tissue>
    </source>
</reference>
<protein>
    <recommendedName>
        <fullName evidence="1">Reverse transcriptase zinc-binding domain-containing protein</fullName>
    </recommendedName>
</protein>
<dbReference type="EMBL" id="JASCZI010090758">
    <property type="protein sequence ID" value="MED6146130.1"/>
    <property type="molecule type" value="Genomic_DNA"/>
</dbReference>
<sequence length="198" mass="22275">MRQQITANFLGLGPHSASGKELESSLNSRIVPIPVDVQNRILSIKLEDNEDCIQWAFNKSHRYDVSSTESCPAYFSDHSLWVDLWKSPIPHKIKILLWKCLHERLPTLNLLHHRFPQTPPTCNCKMRNLLPTAYLNVVRVSKSGTKPLLAVSYLLIISTPSDSGGAMFRSEDPSFASVSESCNCLLWVAGVFERIGIK</sequence>
<dbReference type="InterPro" id="IPR026960">
    <property type="entry name" value="RVT-Znf"/>
</dbReference>
<dbReference type="Pfam" id="PF13966">
    <property type="entry name" value="zf-RVT"/>
    <property type="match status" value="1"/>
</dbReference>
<feature type="domain" description="Reverse transcriptase zinc-binding" evidence="1">
    <location>
        <begin position="80"/>
        <end position="124"/>
    </location>
</feature>
<proteinExistence type="predicted"/>
<dbReference type="Proteomes" id="UP001341840">
    <property type="component" value="Unassembled WGS sequence"/>
</dbReference>
<comment type="caution">
    <text evidence="2">The sequence shown here is derived from an EMBL/GenBank/DDBJ whole genome shotgun (WGS) entry which is preliminary data.</text>
</comment>
<keyword evidence="3" id="KW-1185">Reference proteome</keyword>
<name>A0ABU6TBQ1_9FABA</name>